<evidence type="ECO:0000256" key="7">
    <source>
        <dbReference type="ARBA" id="ARBA00022723"/>
    </source>
</evidence>
<dbReference type="Proteomes" id="UP000077755">
    <property type="component" value="Chromosome 3"/>
</dbReference>
<keyword evidence="6" id="KW-0808">Transferase</keyword>
<evidence type="ECO:0000256" key="3">
    <source>
        <dbReference type="ARBA" id="ARBA00003976"/>
    </source>
</evidence>
<evidence type="ECO:0000256" key="9">
    <source>
        <dbReference type="ARBA" id="ARBA00022771"/>
    </source>
</evidence>
<dbReference type="GO" id="GO:0008270">
    <property type="term" value="F:zinc ion binding"/>
    <property type="evidence" value="ECO:0007669"/>
    <property type="project" value="UniProtKB-KW"/>
</dbReference>
<dbReference type="PROSITE" id="PS00518">
    <property type="entry name" value="ZF_RING_1"/>
    <property type="match status" value="2"/>
</dbReference>
<keyword evidence="9" id="KW-0863">Zinc-finger</keyword>
<feature type="domain" description="IBR" evidence="13">
    <location>
        <begin position="207"/>
        <end position="271"/>
    </location>
</feature>
<reference evidence="14" key="1">
    <citation type="journal article" date="2016" name="Nat. Genet.">
        <title>A high-quality carrot genome assembly provides new insights into carotenoid accumulation and asterid genome evolution.</title>
        <authorList>
            <person name="Iorizzo M."/>
            <person name="Ellison S."/>
            <person name="Senalik D."/>
            <person name="Zeng P."/>
            <person name="Satapoomin P."/>
            <person name="Huang J."/>
            <person name="Bowman M."/>
            <person name="Iovene M."/>
            <person name="Sanseverino W."/>
            <person name="Cavagnaro P."/>
            <person name="Yildiz M."/>
            <person name="Macko-Podgorni A."/>
            <person name="Moranska E."/>
            <person name="Grzebelus E."/>
            <person name="Grzebelus D."/>
            <person name="Ashrafi H."/>
            <person name="Zheng Z."/>
            <person name="Cheng S."/>
            <person name="Spooner D."/>
            <person name="Van Deynze A."/>
            <person name="Simon P."/>
        </authorList>
    </citation>
    <scope>NUCLEOTIDE SEQUENCE</scope>
    <source>
        <tissue evidence="14">Leaf</tissue>
    </source>
</reference>
<dbReference type="Pfam" id="PF21235">
    <property type="entry name" value="UBA_ARI1"/>
    <property type="match status" value="1"/>
</dbReference>
<evidence type="ECO:0000256" key="8">
    <source>
        <dbReference type="ARBA" id="ARBA00022737"/>
    </source>
</evidence>
<feature type="compositionally biased region" description="Basic residues" evidence="12">
    <location>
        <begin position="562"/>
        <end position="584"/>
    </location>
</feature>
<dbReference type="AlphaFoldDB" id="A0AAF0WKS9"/>
<evidence type="ECO:0000256" key="4">
    <source>
        <dbReference type="ARBA" id="ARBA00004906"/>
    </source>
</evidence>
<dbReference type="Gene3D" id="3.30.40.10">
    <property type="entry name" value="Zinc/RING finger domain, C3HC4 (zinc finger)"/>
    <property type="match status" value="1"/>
</dbReference>
<dbReference type="GO" id="GO:0061630">
    <property type="term" value="F:ubiquitin protein ligase activity"/>
    <property type="evidence" value="ECO:0007669"/>
    <property type="project" value="UniProtKB-EC"/>
</dbReference>
<feature type="compositionally biased region" description="Basic and acidic residues" evidence="12">
    <location>
        <begin position="585"/>
        <end position="594"/>
    </location>
</feature>
<reference evidence="14" key="2">
    <citation type="submission" date="2022-03" db="EMBL/GenBank/DDBJ databases">
        <title>Draft title - Genomic analysis of global carrot germplasm unveils the trajectory of domestication and the origin of high carotenoid orange carrot.</title>
        <authorList>
            <person name="Iorizzo M."/>
            <person name="Ellison S."/>
            <person name="Senalik D."/>
            <person name="Macko-Podgorni A."/>
            <person name="Grzebelus D."/>
            <person name="Bostan H."/>
            <person name="Rolling W."/>
            <person name="Curaba J."/>
            <person name="Simon P."/>
        </authorList>
    </citation>
    <scope>NUCLEOTIDE SEQUENCE</scope>
    <source>
        <tissue evidence="14">Leaf</tissue>
    </source>
</reference>
<keyword evidence="7" id="KW-0479">Metal-binding</keyword>
<evidence type="ECO:0000256" key="1">
    <source>
        <dbReference type="ARBA" id="ARBA00001798"/>
    </source>
</evidence>
<evidence type="ECO:0000313" key="15">
    <source>
        <dbReference type="Proteomes" id="UP000077755"/>
    </source>
</evidence>
<name>A0AAF0WKS9_DAUCS</name>
<keyword evidence="11" id="KW-0862">Zinc</keyword>
<dbReference type="InterPro" id="IPR031127">
    <property type="entry name" value="E3_UB_ligase_RBR"/>
</dbReference>
<evidence type="ECO:0000259" key="13">
    <source>
        <dbReference type="SMART" id="SM00647"/>
    </source>
</evidence>
<comment type="catalytic activity">
    <reaction evidence="1">
        <text>[E2 ubiquitin-conjugating enzyme]-S-ubiquitinyl-L-cysteine + [acceptor protein]-L-lysine = [E2 ubiquitin-conjugating enzyme]-L-cysteine + [acceptor protein]-N(6)-ubiquitinyl-L-lysine.</text>
        <dbReference type="EC" id="2.3.2.31"/>
    </reaction>
</comment>
<evidence type="ECO:0000256" key="2">
    <source>
        <dbReference type="ARBA" id="ARBA00001947"/>
    </source>
</evidence>
<dbReference type="InterPro" id="IPR017907">
    <property type="entry name" value="Znf_RING_CS"/>
</dbReference>
<evidence type="ECO:0000256" key="5">
    <source>
        <dbReference type="ARBA" id="ARBA00012251"/>
    </source>
</evidence>
<proteinExistence type="predicted"/>
<keyword evidence="15" id="KW-1185">Reference proteome</keyword>
<feature type="domain" description="IBR" evidence="13">
    <location>
        <begin position="275"/>
        <end position="338"/>
    </location>
</feature>
<dbReference type="FunFam" id="3.30.40.10:FF:000019">
    <property type="entry name" value="RBR-type E3 ubiquitin transferase"/>
    <property type="match status" value="1"/>
</dbReference>
<keyword evidence="8" id="KW-0677">Repeat</keyword>
<evidence type="ECO:0000313" key="14">
    <source>
        <dbReference type="EMBL" id="WOG91474.1"/>
    </source>
</evidence>
<gene>
    <name evidence="14" type="ORF">DCAR_0310723</name>
</gene>
<dbReference type="InterPro" id="IPR048962">
    <property type="entry name" value="ARIH1-like_UBL"/>
</dbReference>
<comment type="cofactor">
    <cofactor evidence="2">
        <name>Zn(2+)</name>
        <dbReference type="ChEBI" id="CHEBI:29105"/>
    </cofactor>
</comment>
<dbReference type="Gene3D" id="1.20.120.1750">
    <property type="match status" value="1"/>
</dbReference>
<accession>A0AAF0WKS9</accession>
<dbReference type="CDD" id="cd20346">
    <property type="entry name" value="BRcat_RBR_ANKIB1"/>
    <property type="match status" value="1"/>
</dbReference>
<evidence type="ECO:0000256" key="6">
    <source>
        <dbReference type="ARBA" id="ARBA00022679"/>
    </source>
</evidence>
<dbReference type="InterPro" id="IPR002867">
    <property type="entry name" value="IBR_dom"/>
</dbReference>
<comment type="pathway">
    <text evidence="4">Protein modification; protein ubiquitination.</text>
</comment>
<evidence type="ECO:0000256" key="10">
    <source>
        <dbReference type="ARBA" id="ARBA00022786"/>
    </source>
</evidence>
<dbReference type="SUPFAM" id="SSF57850">
    <property type="entry name" value="RING/U-box"/>
    <property type="match status" value="3"/>
</dbReference>
<organism evidence="14 15">
    <name type="scientific">Daucus carota subsp. sativus</name>
    <name type="common">Carrot</name>
    <dbReference type="NCBI Taxonomy" id="79200"/>
    <lineage>
        <taxon>Eukaryota</taxon>
        <taxon>Viridiplantae</taxon>
        <taxon>Streptophyta</taxon>
        <taxon>Embryophyta</taxon>
        <taxon>Tracheophyta</taxon>
        <taxon>Spermatophyta</taxon>
        <taxon>Magnoliopsida</taxon>
        <taxon>eudicotyledons</taxon>
        <taxon>Gunneridae</taxon>
        <taxon>Pentapetalae</taxon>
        <taxon>asterids</taxon>
        <taxon>campanulids</taxon>
        <taxon>Apiales</taxon>
        <taxon>Apiaceae</taxon>
        <taxon>Apioideae</taxon>
        <taxon>Scandiceae</taxon>
        <taxon>Daucinae</taxon>
        <taxon>Daucus</taxon>
        <taxon>Daucus sect. Daucus</taxon>
    </lineage>
</organism>
<dbReference type="Pfam" id="PF01485">
    <property type="entry name" value="IBR"/>
    <property type="match status" value="1"/>
</dbReference>
<comment type="function">
    <text evidence="3">Might act as an E3 ubiquitin-protein ligase, or as part of E3 complex, which accepts ubiquitin from specific E2 ubiquitin-conjugating enzymes and then transfers it to substrates.</text>
</comment>
<dbReference type="Pfam" id="PF22191">
    <property type="entry name" value="IBR_1"/>
    <property type="match status" value="1"/>
</dbReference>
<sequence>MDSDSDLKFHDDSVSDEDIVLHLDSVSDDDTDFHDDLVSNDDDGNFDAHYDDDEKQSYRILNASDIRRIQEKDIASVCSLLSVTAPSARVLLYHYEWNLESLMEQWFADEERVRKEVGLVQKGLNTSIGSTFVRFTCEICFDEFCAGDQIMNRFCDHKYCKTCLVSYISTAIDDGPGCLSLRCPDPSCNAAIGVDVVNLLVYRQYMKKYNEFFVRSYVEGNSNVKWCPAPDCDAAIQYNGDGESGSYEVVCDCSCKFCWRCTEDGHRPVDCDTVARWIKKNKCEESNVEWILAYTKPCPKCKRPIQKNDGCMHMTCNSMCKHQFCWTCLHPWSDSHNCNAYEAELNGETIKEAKRRKEARALVERYTHYYERWDANQRSRMKAQSDLEMMQRKNTHVLCERFAVTELQFTCVIEAWQQIIECRRALKWIFNQTACAVWFAVLTKNRTARTAITPTYGYFIPENERAKAALFEYLQGEAEAGLERLHRCAEKELAMVLKDVNATVDEFENFRVKLVELTKVTRNYFANLVTALENNLGESENRGAPEGKSRKIVKNKTEGKSRKIVKNKKKQFSKQKEKRSKGERHKKEIVFIRT</sequence>
<evidence type="ECO:0000256" key="12">
    <source>
        <dbReference type="SAM" id="MobiDB-lite"/>
    </source>
</evidence>
<dbReference type="EMBL" id="CP093345">
    <property type="protein sequence ID" value="WOG91474.1"/>
    <property type="molecule type" value="Genomic_DNA"/>
</dbReference>
<dbReference type="EC" id="2.3.2.31" evidence="5"/>
<dbReference type="SMART" id="SM00647">
    <property type="entry name" value="IBR"/>
    <property type="match status" value="2"/>
</dbReference>
<dbReference type="GO" id="GO:0016567">
    <property type="term" value="P:protein ubiquitination"/>
    <property type="evidence" value="ECO:0007669"/>
    <property type="project" value="InterPro"/>
</dbReference>
<dbReference type="InterPro" id="IPR013083">
    <property type="entry name" value="Znf_RING/FYVE/PHD"/>
</dbReference>
<feature type="region of interest" description="Disordered" evidence="12">
    <location>
        <begin position="538"/>
        <end position="594"/>
    </location>
</feature>
<feature type="compositionally biased region" description="Basic and acidic residues" evidence="12">
    <location>
        <begin position="539"/>
        <end position="561"/>
    </location>
</feature>
<keyword evidence="10" id="KW-0833">Ubl conjugation pathway</keyword>
<dbReference type="PANTHER" id="PTHR11685">
    <property type="entry name" value="RBR FAMILY RING FINGER AND IBR DOMAIN-CONTAINING"/>
    <property type="match status" value="1"/>
</dbReference>
<evidence type="ECO:0000256" key="11">
    <source>
        <dbReference type="ARBA" id="ARBA00022833"/>
    </source>
</evidence>
<protein>
    <recommendedName>
        <fullName evidence="5">RBR-type E3 ubiquitin transferase</fullName>
        <ecNumber evidence="5">2.3.2.31</ecNumber>
    </recommendedName>
</protein>